<dbReference type="PANTHER" id="PTHR35841">
    <property type="entry name" value="PHOSPHONATES-BINDING PERIPLASMIC PROTEIN"/>
    <property type="match status" value="1"/>
</dbReference>
<dbReference type="AlphaFoldDB" id="A0A3S4I8W7"/>
<accession>A0A3S4I8W7</accession>
<organism evidence="1 2">
    <name type="scientific">Citrobacter koseri</name>
    <name type="common">Citrobacter diversus</name>
    <dbReference type="NCBI Taxonomy" id="545"/>
    <lineage>
        <taxon>Bacteria</taxon>
        <taxon>Pseudomonadati</taxon>
        <taxon>Pseudomonadota</taxon>
        <taxon>Gammaproteobacteria</taxon>
        <taxon>Enterobacterales</taxon>
        <taxon>Enterobacteriaceae</taxon>
        <taxon>Citrobacter</taxon>
    </lineage>
</organism>
<dbReference type="InterPro" id="IPR036291">
    <property type="entry name" value="NAD(P)-bd_dom_sf"/>
</dbReference>
<evidence type="ECO:0000313" key="1">
    <source>
        <dbReference type="EMBL" id="VEB93496.1"/>
    </source>
</evidence>
<dbReference type="Pfam" id="PF02423">
    <property type="entry name" value="OCD_Mu_crystall"/>
    <property type="match status" value="1"/>
</dbReference>
<gene>
    <name evidence="1" type="ORF">NCTC11075_04390</name>
</gene>
<dbReference type="EMBL" id="LR134204">
    <property type="protein sequence ID" value="VEB93496.1"/>
    <property type="molecule type" value="Genomic_DNA"/>
</dbReference>
<dbReference type="Proteomes" id="UP000270272">
    <property type="component" value="Chromosome"/>
</dbReference>
<dbReference type="Gene3D" id="3.40.190.10">
    <property type="entry name" value="Periplasmic binding protein-like II"/>
    <property type="match status" value="2"/>
</dbReference>
<protein>
    <submittedName>
        <fullName evidence="1">Alanine dehydrogenase</fullName>
    </submittedName>
</protein>
<dbReference type="SUPFAM" id="SSF53850">
    <property type="entry name" value="Periplasmic binding protein-like II"/>
    <property type="match status" value="1"/>
</dbReference>
<dbReference type="Pfam" id="PF12974">
    <property type="entry name" value="Phosphonate-bd"/>
    <property type="match status" value="1"/>
</dbReference>
<dbReference type="Gene3D" id="3.40.50.720">
    <property type="entry name" value="NAD(P)-binding Rossmann-like Domain"/>
    <property type="match status" value="1"/>
</dbReference>
<evidence type="ECO:0000313" key="2">
    <source>
        <dbReference type="Proteomes" id="UP000270272"/>
    </source>
</evidence>
<dbReference type="PANTHER" id="PTHR35841:SF1">
    <property type="entry name" value="PHOSPHONATES-BINDING PERIPLASMIC PROTEIN"/>
    <property type="match status" value="1"/>
</dbReference>
<sequence length="369" mass="40633">MSAVELSLTDMMDKLVVDDWGQCKGGMFGSLRAHVEAGKLSEHTLHAELGDIVAGTKPGRENDDETILFWHRGLSLSDIALGHTMLKKARALGIGQELRLPMIVNARMYSVTPAAAEGWKRLLPEAVRRAGLTAEIVDYPAPARLEGLWARSDLLAVFMCGWPFAQRRFPVRPVAAPVTEEAAKEGIPGHYRTLLWVPTSSTARCLEETFGGRLAYTNPESHSGYNAVRYHLSAYINETRKTLYHTLVGPLITPRRVVEALAAGEADVGPLDSYAWSLLCRYEPELTRHVRILTRSVPAPMPLLVASDTVNPQAIAALQTALLTLNTERDATLLRPLGLRGFITPSADAWQVVCDREEIAFSRGYATLR</sequence>
<reference evidence="1 2" key="1">
    <citation type="submission" date="2018-12" db="EMBL/GenBank/DDBJ databases">
        <authorList>
            <consortium name="Pathogen Informatics"/>
        </authorList>
    </citation>
    <scope>NUCLEOTIDE SEQUENCE [LARGE SCALE GENOMIC DNA]</scope>
    <source>
        <strain evidence="1 2">NCTC11075</strain>
    </source>
</reference>
<proteinExistence type="predicted"/>
<dbReference type="InterPro" id="IPR003462">
    <property type="entry name" value="ODC_Mu_crystall"/>
</dbReference>
<dbReference type="SUPFAM" id="SSF51735">
    <property type="entry name" value="NAD(P)-binding Rossmann-fold domains"/>
    <property type="match status" value="1"/>
</dbReference>
<name>A0A3S4I8W7_CITKO</name>